<gene>
    <name evidence="4" type="ORF">KI387_038700</name>
</gene>
<protein>
    <recommendedName>
        <fullName evidence="3">Glabrous enhancer-binding protein-like DBD domain-containing protein</fullName>
    </recommendedName>
</protein>
<feature type="compositionally biased region" description="Low complexity" evidence="2">
    <location>
        <begin position="48"/>
        <end position="61"/>
    </location>
</feature>
<dbReference type="PANTHER" id="PTHR31662:SF33">
    <property type="entry name" value="DNA-BINDING STOREKEEPER PROTEIN TRANSCRIPTIONAL REGULATOR-LIKE PROTEIN"/>
    <property type="match status" value="1"/>
</dbReference>
<name>A0AA38C6V3_TAXCH</name>
<feature type="region of interest" description="Disordered" evidence="2">
    <location>
        <begin position="126"/>
        <end position="149"/>
    </location>
</feature>
<comment type="caution">
    <text evidence="4">The sequence shown here is derived from an EMBL/GenBank/DDBJ whole genome shotgun (WGS) entry which is preliminary data.</text>
</comment>
<accession>A0AA38C6V3</accession>
<comment type="similarity">
    <text evidence="1">Belongs to the GeBP family.</text>
</comment>
<evidence type="ECO:0000313" key="4">
    <source>
        <dbReference type="EMBL" id="KAH9295112.1"/>
    </source>
</evidence>
<organism evidence="4 5">
    <name type="scientific">Taxus chinensis</name>
    <name type="common">Chinese yew</name>
    <name type="synonym">Taxus wallichiana var. chinensis</name>
    <dbReference type="NCBI Taxonomy" id="29808"/>
    <lineage>
        <taxon>Eukaryota</taxon>
        <taxon>Viridiplantae</taxon>
        <taxon>Streptophyta</taxon>
        <taxon>Embryophyta</taxon>
        <taxon>Tracheophyta</taxon>
        <taxon>Spermatophyta</taxon>
        <taxon>Pinopsida</taxon>
        <taxon>Pinidae</taxon>
        <taxon>Conifers II</taxon>
        <taxon>Cupressales</taxon>
        <taxon>Taxaceae</taxon>
        <taxon>Taxus</taxon>
    </lineage>
</organism>
<evidence type="ECO:0000256" key="1">
    <source>
        <dbReference type="ARBA" id="ARBA00010820"/>
    </source>
</evidence>
<feature type="region of interest" description="Disordered" evidence="2">
    <location>
        <begin position="276"/>
        <end position="305"/>
    </location>
</feature>
<dbReference type="EMBL" id="JAHRHJ020000011">
    <property type="protein sequence ID" value="KAH9295112.1"/>
    <property type="molecule type" value="Genomic_DNA"/>
</dbReference>
<proteinExistence type="inferred from homology"/>
<feature type="compositionally biased region" description="Low complexity" evidence="2">
    <location>
        <begin position="1"/>
        <end position="10"/>
    </location>
</feature>
<feature type="non-terminal residue" evidence="4">
    <location>
        <position position="364"/>
    </location>
</feature>
<feature type="region of interest" description="Disordered" evidence="2">
    <location>
        <begin position="1"/>
        <end position="110"/>
    </location>
</feature>
<sequence>MVSTDSSTNESSEDGNSTDRSTNENSKDGNERKYESRSAPCHPNPPYSSSSSSEAESSSPSTGQASSLPSNTLHKKNLPSKNDVNISTMSTPSSPVKHARETDLKEATKPFSKKIKVEKIAEAETAKKDQTEIKSSGERRGKEKLVEGEKSAKKSGTIWNPKDELAYLKGLAAFCAKGNDLSKKSLAVFYDSIRGELDGEYSNNQLYNKNRGLKSKFVGLRDKVKAKDFSFKDGREETLYKMCSQVWGNGEEKKLAIEDEKVVKICGGVSSKSRRVATADQHHIDGNSTGHDSDGMENGSGSSDLRELNDRLHEVNTKMMNDFKHRVLELNREFMDDFKYQTKKFVRAVVQGYRTDGNLEFPHS</sequence>
<dbReference type="Pfam" id="PF04504">
    <property type="entry name" value="GeBP-like_DBD"/>
    <property type="match status" value="1"/>
</dbReference>
<dbReference type="GO" id="GO:0005634">
    <property type="term" value="C:nucleus"/>
    <property type="evidence" value="ECO:0007669"/>
    <property type="project" value="TreeGrafter"/>
</dbReference>
<dbReference type="InterPro" id="IPR007592">
    <property type="entry name" value="GEBP"/>
</dbReference>
<evidence type="ECO:0000259" key="3">
    <source>
        <dbReference type="Pfam" id="PF04504"/>
    </source>
</evidence>
<feature type="domain" description="Glabrous enhancer-binding protein-like DBD" evidence="3">
    <location>
        <begin position="158"/>
        <end position="248"/>
    </location>
</feature>
<dbReference type="PANTHER" id="PTHR31662">
    <property type="entry name" value="BNAANNG10740D PROTEIN-RELATED"/>
    <property type="match status" value="1"/>
</dbReference>
<evidence type="ECO:0000313" key="5">
    <source>
        <dbReference type="Proteomes" id="UP000824469"/>
    </source>
</evidence>
<feature type="compositionally biased region" description="Basic and acidic residues" evidence="2">
    <location>
        <begin position="21"/>
        <end position="36"/>
    </location>
</feature>
<feature type="compositionally biased region" description="Basic and acidic residues" evidence="2">
    <location>
        <begin position="98"/>
        <end position="108"/>
    </location>
</feature>
<feature type="compositionally biased region" description="Polar residues" evidence="2">
    <location>
        <begin position="79"/>
        <end position="94"/>
    </location>
</feature>
<dbReference type="InterPro" id="IPR053932">
    <property type="entry name" value="GeBP-like_DBD"/>
</dbReference>
<dbReference type="Proteomes" id="UP000824469">
    <property type="component" value="Unassembled WGS sequence"/>
</dbReference>
<keyword evidence="5" id="KW-1185">Reference proteome</keyword>
<evidence type="ECO:0000256" key="2">
    <source>
        <dbReference type="SAM" id="MobiDB-lite"/>
    </source>
</evidence>
<dbReference type="OMA" id="IWHAGFA"/>
<dbReference type="GO" id="GO:0006355">
    <property type="term" value="P:regulation of DNA-templated transcription"/>
    <property type="evidence" value="ECO:0007669"/>
    <property type="project" value="InterPro"/>
</dbReference>
<dbReference type="AlphaFoldDB" id="A0AA38C6V3"/>
<reference evidence="4 5" key="1">
    <citation type="journal article" date="2021" name="Nat. Plants">
        <title>The Taxus genome provides insights into paclitaxel biosynthesis.</title>
        <authorList>
            <person name="Xiong X."/>
            <person name="Gou J."/>
            <person name="Liao Q."/>
            <person name="Li Y."/>
            <person name="Zhou Q."/>
            <person name="Bi G."/>
            <person name="Li C."/>
            <person name="Du R."/>
            <person name="Wang X."/>
            <person name="Sun T."/>
            <person name="Guo L."/>
            <person name="Liang H."/>
            <person name="Lu P."/>
            <person name="Wu Y."/>
            <person name="Zhang Z."/>
            <person name="Ro D.K."/>
            <person name="Shang Y."/>
            <person name="Huang S."/>
            <person name="Yan J."/>
        </authorList>
    </citation>
    <scope>NUCLEOTIDE SEQUENCE [LARGE SCALE GENOMIC DNA]</scope>
    <source>
        <strain evidence="4">Ta-2019</strain>
    </source>
</reference>
<feature type="compositionally biased region" description="Polar residues" evidence="2">
    <location>
        <begin position="62"/>
        <end position="72"/>
    </location>
</feature>